<feature type="region of interest" description="Disordered" evidence="1">
    <location>
        <begin position="80"/>
        <end position="100"/>
    </location>
</feature>
<proteinExistence type="predicted"/>
<accession>A0AA38CEJ2</accession>
<dbReference type="Proteomes" id="UP000824469">
    <property type="component" value="Unassembled WGS sequence"/>
</dbReference>
<feature type="non-terminal residue" evidence="2">
    <location>
        <position position="1"/>
    </location>
</feature>
<evidence type="ECO:0000256" key="1">
    <source>
        <dbReference type="SAM" id="MobiDB-lite"/>
    </source>
</evidence>
<reference evidence="2 3" key="1">
    <citation type="journal article" date="2021" name="Nat. Plants">
        <title>The Taxus genome provides insights into paclitaxel biosynthesis.</title>
        <authorList>
            <person name="Xiong X."/>
            <person name="Gou J."/>
            <person name="Liao Q."/>
            <person name="Li Y."/>
            <person name="Zhou Q."/>
            <person name="Bi G."/>
            <person name="Li C."/>
            <person name="Du R."/>
            <person name="Wang X."/>
            <person name="Sun T."/>
            <person name="Guo L."/>
            <person name="Liang H."/>
            <person name="Lu P."/>
            <person name="Wu Y."/>
            <person name="Zhang Z."/>
            <person name="Ro D.K."/>
            <person name="Shang Y."/>
            <person name="Huang S."/>
            <person name="Yan J."/>
        </authorList>
    </citation>
    <scope>NUCLEOTIDE SEQUENCE [LARGE SCALE GENOMIC DNA]</scope>
    <source>
        <strain evidence="2">Ta-2019</strain>
    </source>
</reference>
<evidence type="ECO:0000313" key="2">
    <source>
        <dbReference type="EMBL" id="KAH9297343.1"/>
    </source>
</evidence>
<name>A0AA38CEJ2_TAXCH</name>
<comment type="caution">
    <text evidence="2">The sequence shown here is derived from an EMBL/GenBank/DDBJ whole genome shotgun (WGS) entry which is preliminary data.</text>
</comment>
<evidence type="ECO:0000313" key="3">
    <source>
        <dbReference type="Proteomes" id="UP000824469"/>
    </source>
</evidence>
<organism evidence="2 3">
    <name type="scientific">Taxus chinensis</name>
    <name type="common">Chinese yew</name>
    <name type="synonym">Taxus wallichiana var. chinensis</name>
    <dbReference type="NCBI Taxonomy" id="29808"/>
    <lineage>
        <taxon>Eukaryota</taxon>
        <taxon>Viridiplantae</taxon>
        <taxon>Streptophyta</taxon>
        <taxon>Embryophyta</taxon>
        <taxon>Tracheophyta</taxon>
        <taxon>Spermatophyta</taxon>
        <taxon>Pinopsida</taxon>
        <taxon>Pinidae</taxon>
        <taxon>Conifers II</taxon>
        <taxon>Cupressales</taxon>
        <taxon>Taxaceae</taxon>
        <taxon>Taxus</taxon>
    </lineage>
</organism>
<sequence>SNAMQVTHYIGQRMTKDLEHEKDNSLEQLKMIGHQEVGNDAKEWRNELLLGPKVDFPQNGNLLNRFQPFIAHFDQEMDSLNTKMEDEAQNGQGKGDDNFQ</sequence>
<keyword evidence="3" id="KW-1185">Reference proteome</keyword>
<protein>
    <submittedName>
        <fullName evidence="2">Uncharacterized protein</fullName>
    </submittedName>
</protein>
<gene>
    <name evidence="2" type="ORF">KI387_029025</name>
</gene>
<dbReference type="EMBL" id="JAHRHJ020000010">
    <property type="protein sequence ID" value="KAH9297343.1"/>
    <property type="molecule type" value="Genomic_DNA"/>
</dbReference>
<dbReference type="AlphaFoldDB" id="A0AA38CEJ2"/>
<feature type="non-terminal residue" evidence="2">
    <location>
        <position position="100"/>
    </location>
</feature>